<dbReference type="PANTHER" id="PTHR40628:SF1">
    <property type="entry name" value="CHROMO DOMAIN-CONTAINING PROTEIN"/>
    <property type="match status" value="1"/>
</dbReference>
<feature type="domain" description="Retrovirus-related Pol polyprotein from transposon TNT 1-94-like beta-barrel" evidence="2">
    <location>
        <begin position="83"/>
        <end position="168"/>
    </location>
</feature>
<accession>A0ABD3EW59</accession>
<feature type="region of interest" description="Disordered" evidence="1">
    <location>
        <begin position="1"/>
        <end position="69"/>
    </location>
</feature>
<evidence type="ECO:0000259" key="2">
    <source>
        <dbReference type="Pfam" id="PF22936"/>
    </source>
</evidence>
<feature type="compositionally biased region" description="Basic and acidic residues" evidence="1">
    <location>
        <begin position="1"/>
        <end position="10"/>
    </location>
</feature>
<reference evidence="3 4" key="1">
    <citation type="submission" date="2024-09" db="EMBL/GenBank/DDBJ databases">
        <title>Genome sequencing and assembly of Phytophthora oleae, isolate VK10A, causative agent of rot of olive drupes.</title>
        <authorList>
            <person name="Conti Taguali S."/>
            <person name="Riolo M."/>
            <person name="La Spada F."/>
            <person name="Cacciola S.O."/>
            <person name="Dionisio G."/>
        </authorList>
    </citation>
    <scope>NUCLEOTIDE SEQUENCE [LARGE SCALE GENOMIC DNA]</scope>
    <source>
        <strain evidence="3 4">VK10A</strain>
    </source>
</reference>
<dbReference type="EMBL" id="JBIMZQ010000065">
    <property type="protein sequence ID" value="KAL3657339.1"/>
    <property type="molecule type" value="Genomic_DNA"/>
</dbReference>
<evidence type="ECO:0000313" key="3">
    <source>
        <dbReference type="EMBL" id="KAL3657339.1"/>
    </source>
</evidence>
<evidence type="ECO:0000313" key="4">
    <source>
        <dbReference type="Proteomes" id="UP001632037"/>
    </source>
</evidence>
<comment type="caution">
    <text evidence="3">The sequence shown here is derived from an EMBL/GenBank/DDBJ whole genome shotgun (WGS) entry which is preliminary data.</text>
</comment>
<proteinExistence type="predicted"/>
<evidence type="ECO:0000256" key="1">
    <source>
        <dbReference type="SAM" id="MobiDB-lite"/>
    </source>
</evidence>
<dbReference type="Proteomes" id="UP001632037">
    <property type="component" value="Unassembled WGS sequence"/>
</dbReference>
<gene>
    <name evidence="3" type="ORF">V7S43_017658</name>
</gene>
<dbReference type="Pfam" id="PF22936">
    <property type="entry name" value="Pol_BBD"/>
    <property type="match status" value="1"/>
</dbReference>
<protein>
    <recommendedName>
        <fullName evidence="2">Retrovirus-related Pol polyprotein from transposon TNT 1-94-like beta-barrel domain-containing protein</fullName>
    </recommendedName>
</protein>
<organism evidence="3 4">
    <name type="scientific">Phytophthora oleae</name>
    <dbReference type="NCBI Taxonomy" id="2107226"/>
    <lineage>
        <taxon>Eukaryota</taxon>
        <taxon>Sar</taxon>
        <taxon>Stramenopiles</taxon>
        <taxon>Oomycota</taxon>
        <taxon>Peronosporomycetes</taxon>
        <taxon>Peronosporales</taxon>
        <taxon>Peronosporaceae</taxon>
        <taxon>Phytophthora</taxon>
    </lineage>
</organism>
<dbReference type="InterPro" id="IPR054722">
    <property type="entry name" value="PolX-like_BBD"/>
</dbReference>
<dbReference type="AlphaFoldDB" id="A0ABD3EW59"/>
<dbReference type="PANTHER" id="PTHR40628">
    <property type="entry name" value="CHROMO DOMAIN-CONTAINING PROTEIN"/>
    <property type="match status" value="1"/>
</dbReference>
<keyword evidence="4" id="KW-1185">Reference proteome</keyword>
<name>A0ABD3EW59_9STRA</name>
<sequence>MEKDCPKKTAEPSSAPGKKQAAYTRRVRKPSAEKQKTTTTAEGEAPVKETKPKEKTRRGTEPHSSNMGLSVDKSAEDYAVWEWCFDNAANVYMASDRRYFTEYKTFDKNMDCVRGFKKKFAATPVEHGTVQVGVKRGDLDVILTLRDALHVPDSKNCLSHSQAEDQGYAVEYHGRSGEKVYEIWKGEENC</sequence>
<feature type="compositionally biased region" description="Basic and acidic residues" evidence="1">
    <location>
        <begin position="45"/>
        <end position="61"/>
    </location>
</feature>